<proteinExistence type="predicted"/>
<feature type="transmembrane region" description="Helical" evidence="1">
    <location>
        <begin position="338"/>
        <end position="360"/>
    </location>
</feature>
<keyword evidence="1" id="KW-1133">Transmembrane helix</keyword>
<dbReference type="PANTHER" id="PTHR34219:SF4">
    <property type="entry name" value="PEPSY DOMAIN-CONTAINING PROTEIN"/>
    <property type="match status" value="1"/>
</dbReference>
<keyword evidence="1" id="KW-0472">Membrane</keyword>
<feature type="transmembrane region" description="Helical" evidence="1">
    <location>
        <begin position="415"/>
        <end position="432"/>
    </location>
</feature>
<protein>
    <submittedName>
        <fullName evidence="2">Uncharacterized iron-regulated membrane protein</fullName>
    </submittedName>
</protein>
<dbReference type="PANTHER" id="PTHR34219">
    <property type="entry name" value="IRON-REGULATED INNER MEMBRANE PROTEIN-RELATED"/>
    <property type="match status" value="1"/>
</dbReference>
<keyword evidence="1" id="KW-0812">Transmembrane</keyword>
<feature type="transmembrane region" description="Helical" evidence="1">
    <location>
        <begin position="144"/>
        <end position="167"/>
    </location>
</feature>
<feature type="transmembrane region" description="Helical" evidence="1">
    <location>
        <begin position="474"/>
        <end position="497"/>
    </location>
</feature>
<evidence type="ECO:0000256" key="1">
    <source>
        <dbReference type="SAM" id="Phobius"/>
    </source>
</evidence>
<feature type="transmembrane region" description="Helical" evidence="1">
    <location>
        <begin position="372"/>
        <end position="395"/>
    </location>
</feature>
<name>A0A239KUV1_9PSED</name>
<feature type="transmembrane region" description="Helical" evidence="1">
    <location>
        <begin position="188"/>
        <end position="213"/>
    </location>
</feature>
<dbReference type="Pfam" id="PF03929">
    <property type="entry name" value="PepSY_TM"/>
    <property type="match status" value="1"/>
</dbReference>
<feature type="transmembrane region" description="Helical" evidence="1">
    <location>
        <begin position="439"/>
        <end position="462"/>
    </location>
</feature>
<dbReference type="EMBL" id="FZOL01000029">
    <property type="protein sequence ID" value="SNT21800.1"/>
    <property type="molecule type" value="Genomic_DNA"/>
</dbReference>
<accession>A0A239KUV1</accession>
<dbReference type="RefSeq" id="WP_042126470.1">
    <property type="nucleotide sequence ID" value="NZ_FZOL01000029.1"/>
</dbReference>
<keyword evidence="3" id="KW-1185">Reference proteome</keyword>
<evidence type="ECO:0000313" key="2">
    <source>
        <dbReference type="EMBL" id="SNT21800.1"/>
    </source>
</evidence>
<evidence type="ECO:0000313" key="3">
    <source>
        <dbReference type="Proteomes" id="UP000198407"/>
    </source>
</evidence>
<dbReference type="OrthoDB" id="9776609at2"/>
<dbReference type="InterPro" id="IPR005625">
    <property type="entry name" value="PepSY-ass_TM"/>
</dbReference>
<sequence length="515" mass="55661">MFDSVRQAMLWVHRVLGLGFSALLLIAFFMGSLALYDRELDSWMLPALRVAPAAAPLSLDQQVLPRVASLSEGKALLQWYVELPDARRPLLRFQAWSVEREGFSRFLVPGRDGVVSAADSRGGDFFYRLHYTLNINAWNLGTRLLGLAAMVGLIALIAGVCIHARLFQDLFTLRTDKAPRRLLDLHNLSSVFALPFHALILLSGLLILFPLYLPASIDALYPGQAEQFAVQAKAGYSRPAAGAPGPLASLDGMLVEARQHWGGGAPAFVRVWHPGDANAYVEVSRSLADRLSLDGQTLYFDAASGRLLHESRLPPAAATLDALAGLHVAHFDQPGLRALYFFAGLSGCVMLASGLLYWLAKRRLRQPARDGGAMAMTLLCSVLITGMPLATLAMLVANRCLPLTLSGRADWEVRVFFAAWGLAGLHALWVIGRCAQARAPWAAQCLAISALALLAVLSNAWSTGDHPWRALSQGLWAVAGVDLVLLGSALLAGSLGWRLRRGAAAGRRLAEVKDA</sequence>
<dbReference type="Proteomes" id="UP000198407">
    <property type="component" value="Unassembled WGS sequence"/>
</dbReference>
<dbReference type="AlphaFoldDB" id="A0A239KUV1"/>
<dbReference type="STRING" id="1215104.GCA_000730585_02115"/>
<gene>
    <name evidence="2" type="ORF">SAMN05444352_12941</name>
</gene>
<reference evidence="3" key="1">
    <citation type="submission" date="2017-06" db="EMBL/GenBank/DDBJ databases">
        <authorList>
            <person name="Varghese N."/>
            <person name="Submissions S."/>
        </authorList>
    </citation>
    <scope>NUCLEOTIDE SEQUENCE [LARGE SCALE GENOMIC DNA]</scope>
    <source>
        <strain evidence="3">DSM 22348</strain>
    </source>
</reference>
<organism evidence="2 3">
    <name type="scientific">Pseudomonas japonica</name>
    <dbReference type="NCBI Taxonomy" id="256466"/>
    <lineage>
        <taxon>Bacteria</taxon>
        <taxon>Pseudomonadati</taxon>
        <taxon>Pseudomonadota</taxon>
        <taxon>Gammaproteobacteria</taxon>
        <taxon>Pseudomonadales</taxon>
        <taxon>Pseudomonadaceae</taxon>
        <taxon>Pseudomonas</taxon>
    </lineage>
</organism>
<feature type="transmembrane region" description="Helical" evidence="1">
    <location>
        <begin position="12"/>
        <end position="36"/>
    </location>
</feature>